<evidence type="ECO:0000313" key="4">
    <source>
        <dbReference type="Proteomes" id="UP000318669"/>
    </source>
</evidence>
<protein>
    <recommendedName>
        <fullName evidence="5">Protein SirB1 N-terminal domain-containing protein</fullName>
    </recommendedName>
</protein>
<name>A0A553BMZ9_9FLAO</name>
<accession>A0A553BMZ9</accession>
<dbReference type="OrthoDB" id="1041391at2"/>
<comment type="caution">
    <text evidence="2">The sequence shown here is derived from an EMBL/GenBank/DDBJ whole genome shotgun (WGS) entry which is preliminary data.</text>
</comment>
<dbReference type="Proteomes" id="UP000318528">
    <property type="component" value="Unassembled WGS sequence"/>
</dbReference>
<evidence type="ECO:0008006" key="5">
    <source>
        <dbReference type="Google" id="ProtNLM"/>
    </source>
</evidence>
<dbReference type="Proteomes" id="UP000318669">
    <property type="component" value="Unassembled WGS sequence"/>
</dbReference>
<evidence type="ECO:0000313" key="1">
    <source>
        <dbReference type="EMBL" id="TRX01486.1"/>
    </source>
</evidence>
<dbReference type="AlphaFoldDB" id="A0A553BMZ9"/>
<dbReference type="RefSeq" id="WP_143388900.1">
    <property type="nucleotide sequence ID" value="NZ_VJZL01000013.1"/>
</dbReference>
<reference evidence="3 4" key="1">
    <citation type="submission" date="2019-07" db="EMBL/GenBank/DDBJ databases">
        <title>Novel species of Flavobacterium.</title>
        <authorList>
            <person name="Liu Q."/>
            <person name="Xin Y.-H."/>
        </authorList>
    </citation>
    <scope>NUCLEOTIDE SEQUENCE [LARGE SCALE GENOMIC DNA]</scope>
    <source>
        <strain evidence="1 3">GSP39</strain>
        <strain evidence="2 4">GSR22</strain>
    </source>
</reference>
<dbReference type="EMBL" id="VJZL01000013">
    <property type="protein sequence ID" value="TRX09623.1"/>
    <property type="molecule type" value="Genomic_DNA"/>
</dbReference>
<gene>
    <name evidence="2" type="ORF">FNW11_08965</name>
    <name evidence="1" type="ORF">FNW12_17035</name>
</gene>
<evidence type="ECO:0000313" key="2">
    <source>
        <dbReference type="EMBL" id="TRX09623.1"/>
    </source>
</evidence>
<evidence type="ECO:0000313" key="3">
    <source>
        <dbReference type="Proteomes" id="UP000318528"/>
    </source>
</evidence>
<proteinExistence type="predicted"/>
<keyword evidence="3" id="KW-1185">Reference proteome</keyword>
<sequence>MMKFLFILIISFYFNQIQAQSKSASYNSAYIVLESMLEGKDSLNFKKALFTVENAWYDNKLDFFTFENDIKKIASSCSLMISKKRFERYKTAKNWAIFMWITQKTPENESKNCEYDFKDFLGESSFSNTFVTRLIKDKKGNCLSLPLLYKCVAQELKAEAYLTLGPSHAWIRHIDEKGEWLNVELTSAQFPSDGIMMTELGIKTQAIKTGAYFKPLSEKETIAVLMTLLANGYENKFGLDDFTDRCADLSIKYYDANVIAIMLKSNRVAKLANNDTMAFENKIVLHKMYLTLQNKLNDIGGESINPDEYTKWVNSMKTRKE</sequence>
<dbReference type="EMBL" id="VJZN01000049">
    <property type="protein sequence ID" value="TRX01486.1"/>
    <property type="molecule type" value="Genomic_DNA"/>
</dbReference>
<organism evidence="2 4">
    <name type="scientific">Flavobacterium gawalongense</name>
    <dbReference type="NCBI Taxonomy" id="2594432"/>
    <lineage>
        <taxon>Bacteria</taxon>
        <taxon>Pseudomonadati</taxon>
        <taxon>Bacteroidota</taxon>
        <taxon>Flavobacteriia</taxon>
        <taxon>Flavobacteriales</taxon>
        <taxon>Flavobacteriaceae</taxon>
        <taxon>Flavobacterium</taxon>
    </lineage>
</organism>